<dbReference type="EMBL" id="VFQC01000002">
    <property type="protein sequence ID" value="TQN28324.1"/>
    <property type="molecule type" value="Genomic_DNA"/>
</dbReference>
<sequence>MSKPIPAAEIVTLLGRWAAGRGALYRLLAARLRALVDEGAIAPDSTLPPDRTLAGHLAVGRGTVVAAYDLLRDEGVVVRHRGSGTRVASRGLPVAPSDPTQHTGGAYFLSMLDDVPGSLVLTCAAPDTPPPELRPAFHRAADGLGELTNDIGYHPTGHPELRRAVADRFTARGLATAPEQVLVTTGAQQALALLVRHYVSPGDTVLTERPTYPGILPLLADAAADTRTVPVTAQGRDVDTYAHGMGRSRPALTYVVPSFHNPTGALMPPLQRRRLVRITAEHEVPLVEDETVCELGFDGPPPPPLAAYPGGERVVTVGSLSKVAWGGLRVGWIRSDAATVTRLARLKAITDLGTNVVGQVAACHLLGTLDGLAQRRREELARRHDHLCALLDRWLPDWEYGRASGGQTLWVRLPGTTGASFAQVALRHGVALLSGDVLAPGAEGADHLRLPFLPDEETLDTAVHRLSRAWEEHTSATGRTATLNAMVV</sequence>
<organism evidence="7 8">
    <name type="scientific">Haloactinospora alba</name>
    <dbReference type="NCBI Taxonomy" id="405555"/>
    <lineage>
        <taxon>Bacteria</taxon>
        <taxon>Bacillati</taxon>
        <taxon>Actinomycetota</taxon>
        <taxon>Actinomycetes</taxon>
        <taxon>Streptosporangiales</taxon>
        <taxon>Nocardiopsidaceae</taxon>
        <taxon>Haloactinospora</taxon>
    </lineage>
</organism>
<evidence type="ECO:0000313" key="8">
    <source>
        <dbReference type="Proteomes" id="UP000317422"/>
    </source>
</evidence>
<dbReference type="InterPro" id="IPR000524">
    <property type="entry name" value="Tscrpt_reg_HTH_GntR"/>
</dbReference>
<name>A0A543N916_9ACTN</name>
<feature type="domain" description="HTH gntR-type" evidence="6">
    <location>
        <begin position="22"/>
        <end position="90"/>
    </location>
</feature>
<dbReference type="SUPFAM" id="SSF53383">
    <property type="entry name" value="PLP-dependent transferases"/>
    <property type="match status" value="1"/>
</dbReference>
<dbReference type="Gene3D" id="3.40.640.10">
    <property type="entry name" value="Type I PLP-dependent aspartate aminotransferase-like (Major domain)"/>
    <property type="match status" value="1"/>
</dbReference>
<dbReference type="Gene3D" id="1.10.10.10">
    <property type="entry name" value="Winged helix-like DNA-binding domain superfamily/Winged helix DNA-binding domain"/>
    <property type="match status" value="1"/>
</dbReference>
<dbReference type="GO" id="GO:0003700">
    <property type="term" value="F:DNA-binding transcription factor activity"/>
    <property type="evidence" value="ECO:0007669"/>
    <property type="project" value="InterPro"/>
</dbReference>
<dbReference type="CDD" id="cd07377">
    <property type="entry name" value="WHTH_GntR"/>
    <property type="match status" value="1"/>
</dbReference>
<proteinExistence type="inferred from homology"/>
<dbReference type="CDD" id="cd00609">
    <property type="entry name" value="AAT_like"/>
    <property type="match status" value="1"/>
</dbReference>
<dbReference type="PROSITE" id="PS50949">
    <property type="entry name" value="HTH_GNTR"/>
    <property type="match status" value="1"/>
</dbReference>
<keyword evidence="3" id="KW-0805">Transcription regulation</keyword>
<evidence type="ECO:0000256" key="4">
    <source>
        <dbReference type="ARBA" id="ARBA00023125"/>
    </source>
</evidence>
<keyword evidence="2" id="KW-0663">Pyridoxal phosphate</keyword>
<evidence type="ECO:0000313" key="7">
    <source>
        <dbReference type="EMBL" id="TQN28324.1"/>
    </source>
</evidence>
<dbReference type="Gene3D" id="3.90.1150.10">
    <property type="entry name" value="Aspartate Aminotransferase, domain 1"/>
    <property type="match status" value="1"/>
</dbReference>
<dbReference type="GO" id="GO:0030170">
    <property type="term" value="F:pyridoxal phosphate binding"/>
    <property type="evidence" value="ECO:0007669"/>
    <property type="project" value="InterPro"/>
</dbReference>
<reference evidence="7 8" key="1">
    <citation type="submission" date="2019-06" db="EMBL/GenBank/DDBJ databases">
        <title>Sequencing the genomes of 1000 actinobacteria strains.</title>
        <authorList>
            <person name="Klenk H.-P."/>
        </authorList>
    </citation>
    <scope>NUCLEOTIDE SEQUENCE [LARGE SCALE GENOMIC DNA]</scope>
    <source>
        <strain evidence="7 8">DSM 45015</strain>
    </source>
</reference>
<dbReference type="InterPro" id="IPR015421">
    <property type="entry name" value="PyrdxlP-dep_Trfase_major"/>
</dbReference>
<dbReference type="InterPro" id="IPR015424">
    <property type="entry name" value="PyrdxlP-dep_Trfase"/>
</dbReference>
<evidence type="ECO:0000256" key="3">
    <source>
        <dbReference type="ARBA" id="ARBA00023015"/>
    </source>
</evidence>
<dbReference type="AlphaFoldDB" id="A0A543N916"/>
<evidence type="ECO:0000256" key="5">
    <source>
        <dbReference type="ARBA" id="ARBA00023163"/>
    </source>
</evidence>
<dbReference type="PANTHER" id="PTHR46577:SF1">
    <property type="entry name" value="HTH-TYPE TRANSCRIPTIONAL REGULATORY PROTEIN GABR"/>
    <property type="match status" value="1"/>
</dbReference>
<evidence type="ECO:0000256" key="2">
    <source>
        <dbReference type="ARBA" id="ARBA00022898"/>
    </source>
</evidence>
<dbReference type="InterPro" id="IPR051446">
    <property type="entry name" value="HTH_trans_reg/aminotransferase"/>
</dbReference>
<dbReference type="Pfam" id="PF00392">
    <property type="entry name" value="GntR"/>
    <property type="match status" value="1"/>
</dbReference>
<dbReference type="PANTHER" id="PTHR46577">
    <property type="entry name" value="HTH-TYPE TRANSCRIPTIONAL REGULATORY PROTEIN GABR"/>
    <property type="match status" value="1"/>
</dbReference>
<gene>
    <name evidence="7" type="ORF">FHX37_3657</name>
</gene>
<comment type="caution">
    <text evidence="7">The sequence shown here is derived from an EMBL/GenBank/DDBJ whole genome shotgun (WGS) entry which is preliminary data.</text>
</comment>
<dbReference type="Proteomes" id="UP000317422">
    <property type="component" value="Unassembled WGS sequence"/>
</dbReference>
<dbReference type="InterPro" id="IPR004839">
    <property type="entry name" value="Aminotransferase_I/II_large"/>
</dbReference>
<comment type="similarity">
    <text evidence="1">In the C-terminal section; belongs to the class-I pyridoxal-phosphate-dependent aminotransferase family.</text>
</comment>
<protein>
    <submittedName>
        <fullName evidence="7">DNA-binding transcriptional MocR family regulator</fullName>
    </submittedName>
</protein>
<dbReference type="Pfam" id="PF00155">
    <property type="entry name" value="Aminotran_1_2"/>
    <property type="match status" value="1"/>
</dbReference>
<dbReference type="InterPro" id="IPR036390">
    <property type="entry name" value="WH_DNA-bd_sf"/>
</dbReference>
<keyword evidence="4 7" id="KW-0238">DNA-binding</keyword>
<keyword evidence="8" id="KW-1185">Reference proteome</keyword>
<dbReference type="InterPro" id="IPR015422">
    <property type="entry name" value="PyrdxlP-dep_Trfase_small"/>
</dbReference>
<dbReference type="SUPFAM" id="SSF46785">
    <property type="entry name" value="Winged helix' DNA-binding domain"/>
    <property type="match status" value="1"/>
</dbReference>
<dbReference type="SMART" id="SM00345">
    <property type="entry name" value="HTH_GNTR"/>
    <property type="match status" value="1"/>
</dbReference>
<dbReference type="InterPro" id="IPR036388">
    <property type="entry name" value="WH-like_DNA-bd_sf"/>
</dbReference>
<accession>A0A543N916</accession>
<keyword evidence="5" id="KW-0804">Transcription</keyword>
<dbReference type="RefSeq" id="WP_141925388.1">
    <property type="nucleotide sequence ID" value="NZ_VFQC01000002.1"/>
</dbReference>
<evidence type="ECO:0000259" key="6">
    <source>
        <dbReference type="PROSITE" id="PS50949"/>
    </source>
</evidence>
<dbReference type="GO" id="GO:0003677">
    <property type="term" value="F:DNA binding"/>
    <property type="evidence" value="ECO:0007669"/>
    <property type="project" value="UniProtKB-KW"/>
</dbReference>
<evidence type="ECO:0000256" key="1">
    <source>
        <dbReference type="ARBA" id="ARBA00005384"/>
    </source>
</evidence>
<dbReference type="OrthoDB" id="199743at2"/>